<keyword evidence="3" id="KW-1185">Reference proteome</keyword>
<reference evidence="2 3" key="1">
    <citation type="journal article" date="2020" name="ISME J.">
        <title>Comparative genomics reveals insights into cyanobacterial evolution and habitat adaptation.</title>
        <authorList>
            <person name="Chen M.Y."/>
            <person name="Teng W.K."/>
            <person name="Zhao L."/>
            <person name="Hu C.X."/>
            <person name="Zhou Y.K."/>
            <person name="Han B.P."/>
            <person name="Song L.R."/>
            <person name="Shu W.S."/>
        </authorList>
    </citation>
    <scope>NUCLEOTIDE SEQUENCE [LARGE SCALE GENOMIC DNA]</scope>
    <source>
        <strain evidence="2 3">FACHB-119</strain>
    </source>
</reference>
<comment type="caution">
    <text evidence="2">The sequence shown here is derived from an EMBL/GenBank/DDBJ whole genome shotgun (WGS) entry which is preliminary data.</text>
</comment>
<organism evidence="2 3">
    <name type="scientific">Anabaena azotica FACHB-119</name>
    <dbReference type="NCBI Taxonomy" id="947527"/>
    <lineage>
        <taxon>Bacteria</taxon>
        <taxon>Bacillati</taxon>
        <taxon>Cyanobacteriota</taxon>
        <taxon>Cyanophyceae</taxon>
        <taxon>Nostocales</taxon>
        <taxon>Nostocaceae</taxon>
        <taxon>Anabaena</taxon>
        <taxon>Anabaena azotica</taxon>
    </lineage>
</organism>
<dbReference type="RefSeq" id="WP_190468453.1">
    <property type="nucleotide sequence ID" value="NZ_JACJSG010000006.1"/>
</dbReference>
<evidence type="ECO:0000256" key="1">
    <source>
        <dbReference type="SAM" id="Phobius"/>
    </source>
</evidence>
<proteinExistence type="predicted"/>
<protein>
    <submittedName>
        <fullName evidence="2">Uncharacterized protein</fullName>
    </submittedName>
</protein>
<feature type="transmembrane region" description="Helical" evidence="1">
    <location>
        <begin position="20"/>
        <end position="43"/>
    </location>
</feature>
<name>A0ABR8D0B6_9NOST</name>
<feature type="transmembrane region" description="Helical" evidence="1">
    <location>
        <begin position="226"/>
        <end position="247"/>
    </location>
</feature>
<dbReference type="Proteomes" id="UP000661112">
    <property type="component" value="Unassembled WGS sequence"/>
</dbReference>
<dbReference type="EMBL" id="JACJSG010000006">
    <property type="protein sequence ID" value="MBD2500179.1"/>
    <property type="molecule type" value="Genomic_DNA"/>
</dbReference>
<evidence type="ECO:0000313" key="3">
    <source>
        <dbReference type="Proteomes" id="UP000661112"/>
    </source>
</evidence>
<accession>A0ABR8D0B6</accession>
<evidence type="ECO:0000313" key="2">
    <source>
        <dbReference type="EMBL" id="MBD2500179.1"/>
    </source>
</evidence>
<sequence>MNNIIAVFSKRNYKFTTPRLLQGGLYLTGASSLLLLIAIISAVQGQRQAIKTVGLDATPSIVTAQRLKDAFAGMDAYVANELLLPPGQNPDAVKGYEERYTRATERLVIAAENISFGEKERKTIQKMQLGFGNYIAKIQQARDFHARGDINGMLVAFRASAEIMDKTLLPTADELDQLNFQVLNQIYTEQRVAASKPLLLIMICGAALIIVLVEMQIFLSLRMRRIFNPLLLVATAIALLLVTYTTTTLRSATENLRIAKEEAFDSIHALRLARAAGYIANATKTRYLLDPTFATNYEKAFFQNIAQIAEIPPGQTAQSIANIYNSSGKKVDGFKGYIADELDNLSFPGEKQATIATLEIVGQYLAVDQQIRQLERSGKHQEAIALAVGKKPGQSNWLFEEFKKANSTTFDINQAAFDKAIKQGFSDVDGFEMKTGVAIGMIAILSFCGVLPRLKEYSS</sequence>
<keyword evidence="1" id="KW-0472">Membrane</keyword>
<gene>
    <name evidence="2" type="ORF">H6G83_06015</name>
</gene>
<keyword evidence="1" id="KW-0812">Transmembrane</keyword>
<feature type="transmembrane region" description="Helical" evidence="1">
    <location>
        <begin position="198"/>
        <end position="220"/>
    </location>
</feature>
<keyword evidence="1" id="KW-1133">Transmembrane helix</keyword>